<dbReference type="InterPro" id="IPR026444">
    <property type="entry name" value="Secre_tail"/>
</dbReference>
<reference evidence="2" key="2">
    <citation type="submission" date="2023-01" db="EMBL/GenBank/DDBJ databases">
        <title>Draft genome sequence of Portibacter lacus strain NBRC 108769.</title>
        <authorList>
            <person name="Sun Q."/>
            <person name="Mori K."/>
        </authorList>
    </citation>
    <scope>NUCLEOTIDE SEQUENCE</scope>
    <source>
        <strain evidence="2">NBRC 108769</strain>
    </source>
</reference>
<accession>A0AA37WC53</accession>
<evidence type="ECO:0000259" key="1">
    <source>
        <dbReference type="Pfam" id="PF18962"/>
    </source>
</evidence>
<sequence>MLILPIAHSQEKIKVENIEVTSTKVIKLGHSEPIRELQKRARTSPIKRRLNKRNKQVPDNFKGRRDRSKAVHLNIEHLGNDPLRQKETSAESTKSRILHNFNGIGDFGSPHDPSGDVSDRYYVQMINATYIGVYNLDGALISEFSANTLWFEFSQNSAGDPIVLYDETADRWILTEFSNPSNILIAISDNGDPLGSYSAYNFSTPNFPDYPKYGLSPEFLTFTSNEEGSGQLHNYFIDLKALYAGDNEVNMQRIRVNGNNSTEAGFFVTTPVDWNGRTAPYDNKPITILLNDSSWSGGPAQDQIEVFSFDIDFSNEGNTEVTKTVIPTTPFDSYPCAESGFGFACIPQKDGPGLDGVPETIMNVPHLRNFGTHESMVFAFITDATNGDNISGIRWMELRRTGADSEWALYQEGTFAPDDELHRFLPSIAIDAKGSIGLAYNISSPDIYVGARYTGRNAADPLGRMTLEEVTIVDGLDVIYSGERFGDYSQMSVSPNHDDTFWWTSEYAGEGRQVTQTRIVAFQIRQDSFDLTVKSIDNPITSSELSSEEKISATILNSGLKQVSNFEVDLLLDDAIIESIVVDQNIGPNDFFQVNFSSLIDMSLKANYDFEVIVRSDFDENLANDTLKTVIRNLHELEIDIKGHIQQGNCTDTTQTSISILNDGAQTIDSLTFEVLVNEVVWDTFRLKETIKFGERKNVIYKSIDLPNGFNTIDFSLLSINESPSDGIPENNNLRLSAEQLPQDHFITINFTTDKFPEESGWNLYSQNSGELIASGILELLETTISTNACVNPDSCFTFIATDTYGDGICCNYGSGNFNITDNEGLIIVANNGNFGPQAEISFCARGTVCSLTYSTDITDATSESAADGIILINVDNGIAPYQYSIDGGKNFQTDAVFSALSSGDYDIVVKDASGICELMETVAVRFTSQVLDYYGNEVIIDINPNPTSDLIKINISSQDLLEPMIEVQILDLTGQILQQRKINKYSGVYTGTFSMMAYPAGTYLIRVDQTSFNYMQKVIKLN</sequence>
<dbReference type="Pfam" id="PF18962">
    <property type="entry name" value="Por_Secre_tail"/>
    <property type="match status" value="1"/>
</dbReference>
<dbReference type="Proteomes" id="UP001156666">
    <property type="component" value="Unassembled WGS sequence"/>
</dbReference>
<dbReference type="AlphaFoldDB" id="A0AA37WC53"/>
<reference evidence="2" key="1">
    <citation type="journal article" date="2014" name="Int. J. Syst. Evol. Microbiol.">
        <title>Complete genome sequence of Corynebacterium casei LMG S-19264T (=DSM 44701T), isolated from a smear-ripened cheese.</title>
        <authorList>
            <consortium name="US DOE Joint Genome Institute (JGI-PGF)"/>
            <person name="Walter F."/>
            <person name="Albersmeier A."/>
            <person name="Kalinowski J."/>
            <person name="Ruckert C."/>
        </authorList>
    </citation>
    <scope>NUCLEOTIDE SEQUENCE</scope>
    <source>
        <strain evidence="2">NBRC 108769</strain>
    </source>
</reference>
<dbReference type="InterPro" id="IPR013783">
    <property type="entry name" value="Ig-like_fold"/>
</dbReference>
<dbReference type="NCBIfam" id="TIGR04183">
    <property type="entry name" value="Por_Secre_tail"/>
    <property type="match status" value="1"/>
</dbReference>
<proteinExistence type="predicted"/>
<protein>
    <recommendedName>
        <fullName evidence="1">Secretion system C-terminal sorting domain-containing protein</fullName>
    </recommendedName>
</protein>
<evidence type="ECO:0000313" key="2">
    <source>
        <dbReference type="EMBL" id="GLR16121.1"/>
    </source>
</evidence>
<dbReference type="EMBL" id="BSOH01000003">
    <property type="protein sequence ID" value="GLR16121.1"/>
    <property type="molecule type" value="Genomic_DNA"/>
</dbReference>
<dbReference type="Gene3D" id="2.60.40.10">
    <property type="entry name" value="Immunoglobulins"/>
    <property type="match status" value="1"/>
</dbReference>
<feature type="domain" description="Secretion system C-terminal sorting" evidence="1">
    <location>
        <begin position="943"/>
        <end position="1020"/>
    </location>
</feature>
<organism evidence="2 3">
    <name type="scientific">Portibacter lacus</name>
    <dbReference type="NCBI Taxonomy" id="1099794"/>
    <lineage>
        <taxon>Bacteria</taxon>
        <taxon>Pseudomonadati</taxon>
        <taxon>Bacteroidota</taxon>
        <taxon>Saprospiria</taxon>
        <taxon>Saprospirales</taxon>
        <taxon>Haliscomenobacteraceae</taxon>
        <taxon>Portibacter</taxon>
    </lineage>
</organism>
<keyword evidence="3" id="KW-1185">Reference proteome</keyword>
<name>A0AA37WC53_9BACT</name>
<gene>
    <name evidence="2" type="ORF">GCM10007940_07360</name>
</gene>
<evidence type="ECO:0000313" key="3">
    <source>
        <dbReference type="Proteomes" id="UP001156666"/>
    </source>
</evidence>
<comment type="caution">
    <text evidence="2">The sequence shown here is derived from an EMBL/GenBank/DDBJ whole genome shotgun (WGS) entry which is preliminary data.</text>
</comment>